<dbReference type="PANTHER" id="PTHR43477:SF1">
    <property type="entry name" value="DIHYDROANTICAPSIN 7-DEHYDROGENASE"/>
    <property type="match status" value="1"/>
</dbReference>
<sequence length="236" mass="25095">MTNDWAIVTGASRGIGQALAARFRQEGWGVLNLARQPSHVPGVVDLSVDLGSGDWEPRVEAALRDAVGQAKGRVSLVHNAAIYDHDDALTLTAAQLRRVLEVNVVAPAVLNRLTRPYLGDGSSILYVGSTLSEKAVRGNASYVTSKHALVGLMRSTCQDLAGTRIHTACVCPGFTDTEMLREHLGDDAARTATIAAKSTFGRLITPEEIAHVLYFCATTPTVNGAVLHANLGQVET</sequence>
<evidence type="ECO:0000256" key="2">
    <source>
        <dbReference type="ARBA" id="ARBA00023002"/>
    </source>
</evidence>
<dbReference type="OrthoDB" id="9803333at2"/>
<dbReference type="InterPro" id="IPR036291">
    <property type="entry name" value="NAD(P)-bd_dom_sf"/>
</dbReference>
<dbReference type="PANTHER" id="PTHR43477">
    <property type="entry name" value="DIHYDROANTICAPSIN 7-DEHYDROGENASE"/>
    <property type="match status" value="1"/>
</dbReference>
<dbReference type="GO" id="GO:0016491">
    <property type="term" value="F:oxidoreductase activity"/>
    <property type="evidence" value="ECO:0007669"/>
    <property type="project" value="UniProtKB-KW"/>
</dbReference>
<evidence type="ECO:0000256" key="1">
    <source>
        <dbReference type="ARBA" id="ARBA00006484"/>
    </source>
</evidence>
<dbReference type="InterPro" id="IPR002347">
    <property type="entry name" value="SDR_fam"/>
</dbReference>
<dbReference type="SUPFAM" id="SSF51735">
    <property type="entry name" value="NAD(P)-binding Rossmann-fold domains"/>
    <property type="match status" value="1"/>
</dbReference>
<dbReference type="Pfam" id="PF13561">
    <property type="entry name" value="adh_short_C2"/>
    <property type="match status" value="1"/>
</dbReference>
<protein>
    <submittedName>
        <fullName evidence="3">SDR family oxidoreductase</fullName>
    </submittedName>
</protein>
<dbReference type="AlphaFoldDB" id="A0A540WYR4"/>
<dbReference type="CDD" id="cd05233">
    <property type="entry name" value="SDR_c"/>
    <property type="match status" value="1"/>
</dbReference>
<keyword evidence="2" id="KW-0560">Oxidoreductase</keyword>
<dbReference type="EMBL" id="VIFM01000078">
    <property type="protein sequence ID" value="TQF14103.1"/>
    <property type="molecule type" value="Genomic_DNA"/>
</dbReference>
<dbReference type="PRINTS" id="PR00081">
    <property type="entry name" value="GDHRDH"/>
</dbReference>
<organism evidence="3 4">
    <name type="scientific">Myxococcus llanfairpwllgwyngyllgogerychwyrndrobwllllantysiliogogogochensis</name>
    <dbReference type="NCBI Taxonomy" id="2590453"/>
    <lineage>
        <taxon>Bacteria</taxon>
        <taxon>Pseudomonadati</taxon>
        <taxon>Myxococcota</taxon>
        <taxon>Myxococcia</taxon>
        <taxon>Myxococcales</taxon>
        <taxon>Cystobacterineae</taxon>
        <taxon>Myxococcaceae</taxon>
        <taxon>Myxococcus</taxon>
    </lineage>
</organism>
<dbReference type="InterPro" id="IPR051122">
    <property type="entry name" value="SDR_DHRS6-like"/>
</dbReference>
<comment type="similarity">
    <text evidence="1">Belongs to the short-chain dehydrogenases/reductases (SDR) family.</text>
</comment>
<proteinExistence type="inferred from homology"/>
<dbReference type="RefSeq" id="WP_141644192.1">
    <property type="nucleotide sequence ID" value="NZ_VIFM01000078.1"/>
</dbReference>
<evidence type="ECO:0000313" key="4">
    <source>
        <dbReference type="Proteomes" id="UP000315369"/>
    </source>
</evidence>
<evidence type="ECO:0000313" key="3">
    <source>
        <dbReference type="EMBL" id="TQF14103.1"/>
    </source>
</evidence>
<dbReference type="PROSITE" id="PS00061">
    <property type="entry name" value="ADH_SHORT"/>
    <property type="match status" value="1"/>
</dbReference>
<keyword evidence="4" id="KW-1185">Reference proteome</keyword>
<dbReference type="Gene3D" id="3.40.50.720">
    <property type="entry name" value="NAD(P)-binding Rossmann-like Domain"/>
    <property type="match status" value="1"/>
</dbReference>
<dbReference type="InterPro" id="IPR020904">
    <property type="entry name" value="Sc_DH/Rdtase_CS"/>
</dbReference>
<reference evidence="3 4" key="1">
    <citation type="submission" date="2019-06" db="EMBL/GenBank/DDBJ databases">
        <authorList>
            <person name="Livingstone P."/>
            <person name="Whitworth D."/>
        </authorList>
    </citation>
    <scope>NUCLEOTIDE SEQUENCE [LARGE SCALE GENOMIC DNA]</scope>
    <source>
        <strain evidence="3 4">AM401</strain>
    </source>
</reference>
<comment type="caution">
    <text evidence="3">The sequence shown here is derived from an EMBL/GenBank/DDBJ whole genome shotgun (WGS) entry which is preliminary data.</text>
</comment>
<name>A0A540WYR4_9BACT</name>
<dbReference type="Proteomes" id="UP000315369">
    <property type="component" value="Unassembled WGS sequence"/>
</dbReference>
<gene>
    <name evidence="3" type="ORF">FJV41_20430</name>
</gene>
<accession>A0A540WYR4</accession>